<dbReference type="PANTHER" id="PTHR37610">
    <property type="entry name" value="CCHC-TYPE DOMAIN-CONTAINING PROTEIN"/>
    <property type="match status" value="1"/>
</dbReference>
<evidence type="ECO:0000259" key="4">
    <source>
        <dbReference type="Pfam" id="PF22594"/>
    </source>
</evidence>
<proteinExistence type="predicted"/>
<sequence length="193" mass="21887">MQWSMPDSAESLLESWQGVPFTAKPIVAVYEFVAQLQIFELLDNATFTAGYKAVLHIHSIHEECEIVKLMQQIDPKTRKPMKGKVLFVKNGAVIICHIQQLNGDNYPTWAWAMSKALSAKNKLGFVNVTLTKPTNPSDPLYSAWERCNDMVLSWILNSVTKNIASSILYIDIAADAWKDLKERFSQGNRPRIF</sequence>
<dbReference type="Proteomes" id="UP000325577">
    <property type="component" value="Linkage Group LG12"/>
</dbReference>
<dbReference type="OrthoDB" id="5544992at2759"/>
<accession>A0A5J5BJ16</accession>
<evidence type="ECO:0000313" key="5">
    <source>
        <dbReference type="EMBL" id="KAA8542769.1"/>
    </source>
</evidence>
<protein>
    <recommendedName>
        <fullName evidence="7">Retrotransposon Copia-like N-terminal domain-containing protein</fullName>
    </recommendedName>
</protein>
<dbReference type="PANTHER" id="PTHR37610:SF100">
    <property type="entry name" value="COPIA-LIKE POLYPROTEIN_RETROTRANSPOSON"/>
    <property type="match status" value="1"/>
</dbReference>
<keyword evidence="2" id="KW-0342">GTP-binding</keyword>
<gene>
    <name evidence="5" type="ORF">F0562_023921</name>
</gene>
<evidence type="ECO:0000313" key="6">
    <source>
        <dbReference type="Proteomes" id="UP000325577"/>
    </source>
</evidence>
<dbReference type="Pfam" id="PF14244">
    <property type="entry name" value="Retrotran_gag_3"/>
    <property type="match status" value="1"/>
</dbReference>
<feature type="domain" description="Retrotransposon Copia-like N-terminal" evidence="3">
    <location>
        <begin position="100"/>
        <end position="134"/>
    </location>
</feature>
<dbReference type="AlphaFoldDB" id="A0A5J5BJ16"/>
<evidence type="ECO:0008006" key="7">
    <source>
        <dbReference type="Google" id="ProtNLM"/>
    </source>
</evidence>
<dbReference type="EMBL" id="CM018035">
    <property type="protein sequence ID" value="KAA8542769.1"/>
    <property type="molecule type" value="Genomic_DNA"/>
</dbReference>
<feature type="domain" description="GTP-eEF1A C-terminal" evidence="4">
    <location>
        <begin position="31"/>
        <end position="99"/>
    </location>
</feature>
<dbReference type="Pfam" id="PF22594">
    <property type="entry name" value="GTP-eEF1A_C"/>
    <property type="match status" value="1"/>
</dbReference>
<evidence type="ECO:0000256" key="2">
    <source>
        <dbReference type="ARBA" id="ARBA00023134"/>
    </source>
</evidence>
<dbReference type="InterPro" id="IPR029472">
    <property type="entry name" value="Copia-like_N"/>
</dbReference>
<name>A0A5J5BJ16_9ASTE</name>
<dbReference type="Gene3D" id="2.40.30.10">
    <property type="entry name" value="Translation factors"/>
    <property type="match status" value="1"/>
</dbReference>
<keyword evidence="6" id="KW-1185">Reference proteome</keyword>
<reference evidence="5 6" key="1">
    <citation type="submission" date="2019-09" db="EMBL/GenBank/DDBJ databases">
        <title>A chromosome-level genome assembly of the Chinese tupelo Nyssa sinensis.</title>
        <authorList>
            <person name="Yang X."/>
            <person name="Kang M."/>
            <person name="Yang Y."/>
            <person name="Xiong H."/>
            <person name="Wang M."/>
            <person name="Zhang Z."/>
            <person name="Wang Z."/>
            <person name="Wu H."/>
            <person name="Ma T."/>
            <person name="Liu J."/>
            <person name="Xi Z."/>
        </authorList>
    </citation>
    <scope>NUCLEOTIDE SEQUENCE [LARGE SCALE GENOMIC DNA]</scope>
    <source>
        <strain evidence="5">J267</strain>
        <tissue evidence="5">Leaf</tissue>
    </source>
</reference>
<evidence type="ECO:0000259" key="3">
    <source>
        <dbReference type="Pfam" id="PF14244"/>
    </source>
</evidence>
<organism evidence="5 6">
    <name type="scientific">Nyssa sinensis</name>
    <dbReference type="NCBI Taxonomy" id="561372"/>
    <lineage>
        <taxon>Eukaryota</taxon>
        <taxon>Viridiplantae</taxon>
        <taxon>Streptophyta</taxon>
        <taxon>Embryophyta</taxon>
        <taxon>Tracheophyta</taxon>
        <taxon>Spermatophyta</taxon>
        <taxon>Magnoliopsida</taxon>
        <taxon>eudicotyledons</taxon>
        <taxon>Gunneridae</taxon>
        <taxon>Pentapetalae</taxon>
        <taxon>asterids</taxon>
        <taxon>Cornales</taxon>
        <taxon>Nyssaceae</taxon>
        <taxon>Nyssa</taxon>
    </lineage>
</organism>
<dbReference type="GO" id="GO:0005525">
    <property type="term" value="F:GTP binding"/>
    <property type="evidence" value="ECO:0007669"/>
    <property type="project" value="UniProtKB-KW"/>
</dbReference>
<dbReference type="SUPFAM" id="SSF50465">
    <property type="entry name" value="EF-Tu/eEF-1alpha/eIF2-gamma C-terminal domain"/>
    <property type="match status" value="1"/>
</dbReference>
<keyword evidence="1" id="KW-0547">Nucleotide-binding</keyword>
<dbReference type="InterPro" id="IPR009001">
    <property type="entry name" value="Transl_elong_EF1A/Init_IF2_C"/>
</dbReference>
<evidence type="ECO:0000256" key="1">
    <source>
        <dbReference type="ARBA" id="ARBA00022741"/>
    </source>
</evidence>
<dbReference type="InterPro" id="IPR054696">
    <property type="entry name" value="GTP-eEF1A_C"/>
</dbReference>